<name>A0A9D9H2R0_9SPIO</name>
<organism evidence="2 3">
    <name type="scientific">Candidatus Ornithospirochaeta stercoripullorum</name>
    <dbReference type="NCBI Taxonomy" id="2840899"/>
    <lineage>
        <taxon>Bacteria</taxon>
        <taxon>Pseudomonadati</taxon>
        <taxon>Spirochaetota</taxon>
        <taxon>Spirochaetia</taxon>
        <taxon>Spirochaetales</taxon>
        <taxon>Spirochaetaceae</taxon>
        <taxon>Spirochaetaceae incertae sedis</taxon>
        <taxon>Candidatus Ornithospirochaeta</taxon>
    </lineage>
</organism>
<gene>
    <name evidence="2" type="ORF">IAA97_08335</name>
</gene>
<feature type="non-terminal residue" evidence="2">
    <location>
        <position position="1"/>
    </location>
</feature>
<dbReference type="AlphaFoldDB" id="A0A9D9H2R0"/>
<dbReference type="Pfam" id="PF09479">
    <property type="entry name" value="Flg_new"/>
    <property type="match status" value="1"/>
</dbReference>
<comment type="subcellular location">
    <subcellularLocation>
        <location evidence="1">Cell envelope</location>
    </subcellularLocation>
</comment>
<dbReference type="InterPro" id="IPR013378">
    <property type="entry name" value="InlB-like_B-rpt"/>
</dbReference>
<evidence type="ECO:0000256" key="1">
    <source>
        <dbReference type="ARBA" id="ARBA00004196"/>
    </source>
</evidence>
<dbReference type="EMBL" id="JADIMT010000094">
    <property type="protein sequence ID" value="MBO8436970.1"/>
    <property type="molecule type" value="Genomic_DNA"/>
</dbReference>
<reference evidence="2" key="2">
    <citation type="journal article" date="2021" name="PeerJ">
        <title>Extensive microbial diversity within the chicken gut microbiome revealed by metagenomics and culture.</title>
        <authorList>
            <person name="Gilroy R."/>
            <person name="Ravi A."/>
            <person name="Getino M."/>
            <person name="Pursley I."/>
            <person name="Horton D.L."/>
            <person name="Alikhan N.F."/>
            <person name="Baker D."/>
            <person name="Gharbi K."/>
            <person name="Hall N."/>
            <person name="Watson M."/>
            <person name="Adriaenssens E.M."/>
            <person name="Foster-Nyarko E."/>
            <person name="Jarju S."/>
            <person name="Secka A."/>
            <person name="Antonio M."/>
            <person name="Oren A."/>
            <person name="Chaudhuri R.R."/>
            <person name="La Ragione R."/>
            <person name="Hildebrand F."/>
            <person name="Pallen M.J."/>
        </authorList>
    </citation>
    <scope>NUCLEOTIDE SEQUENCE</scope>
    <source>
        <strain evidence="2">7293</strain>
    </source>
</reference>
<reference evidence="2" key="1">
    <citation type="submission" date="2020-10" db="EMBL/GenBank/DDBJ databases">
        <authorList>
            <person name="Gilroy R."/>
        </authorList>
    </citation>
    <scope>NUCLEOTIDE SEQUENCE</scope>
    <source>
        <strain evidence="2">7293</strain>
    </source>
</reference>
<comment type="caution">
    <text evidence="2">The sequence shown here is derived from an EMBL/GenBank/DDBJ whole genome shotgun (WGS) entry which is preliminary data.</text>
</comment>
<sequence length="546" mass="57955">YIGLLLLIGTLLFLSSCKNTYIIPPPEIWNPSEKSFTVTFEPNLPTGVSEDKLTEMPESIEVKSGQTLDSSIAPKLADGVGYAFNGWLTAEGEAFTSDTKITSDITLYASWISTWDGSSSDTAFYDDNPDANEYSISTAAELRGLAELVNGGNDFSGKTIILENDIDLGNHEWTPIGIAGNAFKGTFRGKTDEKTEIRNLKITNPTQVTQSSVYGAGLFGFIEDAIISNLHINGEIDISATDKDVRAGSVAGYVDNSVITNYEADVHIRAKGKWAYSGGIAGYINNTEIRSSINNEKIEGYGFEQSQCGGIVALVYGTSSINNCRNEGDVYAENTPEVNGDQDGIGCMAGGIAGYQEMGSGENSISKCTNTGNVTAKENGHNNSDAGGIVGYVLNLYNENASIIISECINDGDVLSIYNGGEFNHSQYGQYAYAAFGGGIAGTLLNYYADSAIEISGCENYGIVRGESNAMATELKSSAIGGIVGIIQNIQGTTNIKNNHNEGQLSTVMDIGYAVAVVIEASPVDVSGNTDGTEQGLNEIGFIQEM</sequence>
<dbReference type="Proteomes" id="UP000823615">
    <property type="component" value="Unassembled WGS sequence"/>
</dbReference>
<accession>A0A9D9H2R0</accession>
<dbReference type="InterPro" id="IPR042229">
    <property type="entry name" value="Listeria/Bacterioides_rpt_sf"/>
</dbReference>
<evidence type="ECO:0000313" key="2">
    <source>
        <dbReference type="EMBL" id="MBO8436970.1"/>
    </source>
</evidence>
<proteinExistence type="predicted"/>
<evidence type="ECO:0000313" key="3">
    <source>
        <dbReference type="Proteomes" id="UP000823615"/>
    </source>
</evidence>
<dbReference type="Gene3D" id="2.60.40.4270">
    <property type="entry name" value="Listeria-Bacteroides repeat domain"/>
    <property type="match status" value="1"/>
</dbReference>
<protein>
    <submittedName>
        <fullName evidence="2">InlB B-repeat-containing protein</fullName>
    </submittedName>
</protein>
<dbReference type="Gene3D" id="2.160.20.110">
    <property type="match status" value="2"/>
</dbReference>
<dbReference type="GO" id="GO:0030313">
    <property type="term" value="C:cell envelope"/>
    <property type="evidence" value="ECO:0007669"/>
    <property type="project" value="UniProtKB-SubCell"/>
</dbReference>